<organism evidence="1 2">
    <name type="scientific">Actinoalloteichus hoggarensis</name>
    <dbReference type="NCBI Taxonomy" id="1470176"/>
    <lineage>
        <taxon>Bacteria</taxon>
        <taxon>Bacillati</taxon>
        <taxon>Actinomycetota</taxon>
        <taxon>Actinomycetes</taxon>
        <taxon>Pseudonocardiales</taxon>
        <taxon>Pseudonocardiaceae</taxon>
        <taxon>Actinoalloteichus</taxon>
    </lineage>
</organism>
<dbReference type="Proteomes" id="UP000204221">
    <property type="component" value="Chromosome"/>
</dbReference>
<protein>
    <submittedName>
        <fullName evidence="1">Reverse transcriptase (RNA-dependent DNA polymerase)</fullName>
    </submittedName>
</protein>
<sequence length="234" mass="25783">MTWAELRRRSRELVPELAEQLREGTWQPDVVRSAGITTFAGKRLAAVIPTVRDRVVHRALRNALEPILENRVFVDWASGFRPGRSRITAVRQAAVHMAAGRLWVADLDVATASEGATVDEVVDWVAEHVHDGTFLARLRTALTGLPQPLTPGSGLSPLLLTLRLSRVDRELHGLSVVRFADDYCAFAHTRESADAAFAVIRNALRRHGLSPNTAKSRVRARGHANPEDLFLIGG</sequence>
<keyword evidence="2" id="KW-1185">Reference proteome</keyword>
<evidence type="ECO:0000313" key="2">
    <source>
        <dbReference type="Proteomes" id="UP000204221"/>
    </source>
</evidence>
<dbReference type="PANTHER" id="PTHR34047">
    <property type="entry name" value="NUCLEAR INTRON MATURASE 1, MITOCHONDRIAL-RELATED"/>
    <property type="match status" value="1"/>
</dbReference>
<reference evidence="1 2" key="1">
    <citation type="submission" date="2017-07" db="EMBL/GenBank/DDBJ databases">
        <title>Complete genome sequence of Actinoalloteichus hoggarensis DSM 45943, type strain of Actinoalloteichus hoggarensis.</title>
        <authorList>
            <person name="Ruckert C."/>
            <person name="Nouioui I."/>
            <person name="Willmese J."/>
            <person name="van Wezel G."/>
            <person name="Klenk H.-P."/>
            <person name="Kalinowski J."/>
            <person name="Zotchev S.B."/>
        </authorList>
    </citation>
    <scope>NUCLEOTIDE SEQUENCE [LARGE SCALE GENOMIC DNA]</scope>
    <source>
        <strain evidence="1 2">DSM 45943</strain>
    </source>
</reference>
<dbReference type="RefSeq" id="WP_245856341.1">
    <property type="nucleotide sequence ID" value="NZ_CP022521.1"/>
</dbReference>
<name>A0A221W6S8_9PSEU</name>
<accession>A0A221W6S8</accession>
<dbReference type="Pfam" id="PF00078">
    <property type="entry name" value="RVT_1"/>
    <property type="match status" value="1"/>
</dbReference>
<dbReference type="AlphaFoldDB" id="A0A221W6S8"/>
<proteinExistence type="predicted"/>
<keyword evidence="1" id="KW-0548">Nucleotidyltransferase</keyword>
<keyword evidence="1" id="KW-0808">Transferase</keyword>
<dbReference type="GO" id="GO:0003964">
    <property type="term" value="F:RNA-directed DNA polymerase activity"/>
    <property type="evidence" value="ECO:0007669"/>
    <property type="project" value="UniProtKB-KW"/>
</dbReference>
<dbReference type="InterPro" id="IPR043502">
    <property type="entry name" value="DNA/RNA_pol_sf"/>
</dbReference>
<dbReference type="KEGG" id="ahg:AHOG_19785"/>
<dbReference type="SUPFAM" id="SSF56672">
    <property type="entry name" value="DNA/RNA polymerases"/>
    <property type="match status" value="1"/>
</dbReference>
<gene>
    <name evidence="1" type="ORF">AHOG_19785</name>
</gene>
<dbReference type="PANTHER" id="PTHR34047:SF8">
    <property type="entry name" value="PROTEIN YKFC"/>
    <property type="match status" value="1"/>
</dbReference>
<dbReference type="PROSITE" id="PS50878">
    <property type="entry name" value="RT_POL"/>
    <property type="match status" value="1"/>
</dbReference>
<dbReference type="InterPro" id="IPR051083">
    <property type="entry name" value="GrpII_Intron_Splice-Mob/Def"/>
</dbReference>
<dbReference type="InterPro" id="IPR000477">
    <property type="entry name" value="RT_dom"/>
</dbReference>
<dbReference type="EMBL" id="CP022521">
    <property type="protein sequence ID" value="ASO21575.1"/>
    <property type="molecule type" value="Genomic_DNA"/>
</dbReference>
<evidence type="ECO:0000313" key="1">
    <source>
        <dbReference type="EMBL" id="ASO21575.1"/>
    </source>
</evidence>
<keyword evidence="1" id="KW-0695">RNA-directed DNA polymerase</keyword>